<dbReference type="SUPFAM" id="SSF81901">
    <property type="entry name" value="HCP-like"/>
    <property type="match status" value="1"/>
</dbReference>
<dbReference type="Gene3D" id="1.10.530.10">
    <property type="match status" value="1"/>
</dbReference>
<dbReference type="SMART" id="SM00671">
    <property type="entry name" value="SEL1"/>
    <property type="match status" value="2"/>
</dbReference>
<gene>
    <name evidence="4" type="ORF">GPA24_07005</name>
</gene>
<evidence type="ECO:0000313" key="5">
    <source>
        <dbReference type="Proteomes" id="UP000633943"/>
    </source>
</evidence>
<proteinExistence type="inferred from homology"/>
<dbReference type="RefSeq" id="WP_169201985.1">
    <property type="nucleotide sequence ID" value="NZ_WTVP01000013.1"/>
</dbReference>
<comment type="similarity">
    <text evidence="1">Belongs to the transglycosylase Slt family.</text>
</comment>
<dbReference type="EMBL" id="WTVP01000013">
    <property type="protein sequence ID" value="NMG15295.1"/>
    <property type="molecule type" value="Genomic_DNA"/>
</dbReference>
<protein>
    <submittedName>
        <fullName evidence="4">Transglycosylase SLT domain-containing protein</fullName>
    </submittedName>
</protein>
<dbReference type="Proteomes" id="UP000633943">
    <property type="component" value="Unassembled WGS sequence"/>
</dbReference>
<dbReference type="InterPro" id="IPR000189">
    <property type="entry name" value="Transglyc_AS"/>
</dbReference>
<feature type="chain" id="PRO_5045735843" evidence="2">
    <location>
        <begin position="30"/>
        <end position="319"/>
    </location>
</feature>
<dbReference type="Pfam" id="PF01464">
    <property type="entry name" value="SLT"/>
    <property type="match status" value="1"/>
</dbReference>
<dbReference type="InterPro" id="IPR023346">
    <property type="entry name" value="Lysozyme-like_dom_sf"/>
</dbReference>
<dbReference type="InterPro" id="IPR006597">
    <property type="entry name" value="Sel1-like"/>
</dbReference>
<dbReference type="CDD" id="cd00254">
    <property type="entry name" value="LT-like"/>
    <property type="match status" value="1"/>
</dbReference>
<comment type="caution">
    <text evidence="4">The sequence shown here is derived from an EMBL/GenBank/DDBJ whole genome shotgun (WGS) entry which is preliminary data.</text>
</comment>
<dbReference type="PROSITE" id="PS00922">
    <property type="entry name" value="TRANSGLYCOSYLASE"/>
    <property type="match status" value="1"/>
</dbReference>
<dbReference type="SUPFAM" id="SSF53955">
    <property type="entry name" value="Lysozyme-like"/>
    <property type="match status" value="1"/>
</dbReference>
<name>A0ABX1NTG1_9RHOO</name>
<evidence type="ECO:0000259" key="3">
    <source>
        <dbReference type="Pfam" id="PF01464"/>
    </source>
</evidence>
<organism evidence="4 5">
    <name type="scientific">Aromatoleum bremense</name>
    <dbReference type="NCBI Taxonomy" id="76115"/>
    <lineage>
        <taxon>Bacteria</taxon>
        <taxon>Pseudomonadati</taxon>
        <taxon>Pseudomonadota</taxon>
        <taxon>Betaproteobacteria</taxon>
        <taxon>Rhodocyclales</taxon>
        <taxon>Rhodocyclaceae</taxon>
        <taxon>Aromatoleum</taxon>
    </lineage>
</organism>
<dbReference type="Gene3D" id="1.25.40.10">
    <property type="entry name" value="Tetratricopeptide repeat domain"/>
    <property type="match status" value="1"/>
</dbReference>
<reference evidence="4 5" key="1">
    <citation type="submission" date="2019-12" db="EMBL/GenBank/DDBJ databases">
        <title>Comparative genomics gives insights into the taxonomy of the Azoarcus-Aromatoleum group and reveals separate origins of nif in the plant-associated Azoarcus and non-plant-associated Aromatoleum sub-groups.</title>
        <authorList>
            <person name="Lafos M."/>
            <person name="Maluk M."/>
            <person name="Batista M."/>
            <person name="Junghare M."/>
            <person name="Carmona M."/>
            <person name="Faoro H."/>
            <person name="Cruz L.M."/>
            <person name="Battistoni F."/>
            <person name="De Souza E."/>
            <person name="Pedrosa F."/>
            <person name="Chen W.-M."/>
            <person name="Poole P.S."/>
            <person name="Dixon R.A."/>
            <person name="James E.K."/>
        </authorList>
    </citation>
    <scope>NUCLEOTIDE SEQUENCE [LARGE SCALE GENOMIC DNA]</scope>
    <source>
        <strain evidence="4 5">PbN1</strain>
    </source>
</reference>
<feature type="domain" description="Transglycosylase SLT" evidence="3">
    <location>
        <begin position="172"/>
        <end position="270"/>
    </location>
</feature>
<evidence type="ECO:0000256" key="2">
    <source>
        <dbReference type="SAM" id="SignalP"/>
    </source>
</evidence>
<keyword evidence="2" id="KW-0732">Signal</keyword>
<sequence>MKRHKLRNDRCRAALLFVLAAGTVAPAYAVERKEQGPTGAKLAIAAHARYLVEQGVAHEHGEGVPRNPARAVAHYCEAARLGNAEAMYALGWMYANGRGMRRDDAYAGTLFAMAAARGDVQAQRMLRFTDGHSGQIPSCLNAAPVVALDDHGWSPEAHIQSLSAERQRVARMIIELAPTYQISPRFALAIAVAESRLDAGAVSPKNAMGVMQLIPDTAARFNVRDPFDPRENIKGGLAYLRWLLAYFRGDIALAAAGYNAGEGAVDRYRGVPPYPETRAYVARILNFVARREHPFDSRIARPSAMMPAGQSASEGASDT</sequence>
<keyword evidence="5" id="KW-1185">Reference proteome</keyword>
<dbReference type="Pfam" id="PF08238">
    <property type="entry name" value="Sel1"/>
    <property type="match status" value="2"/>
</dbReference>
<dbReference type="InterPro" id="IPR008258">
    <property type="entry name" value="Transglycosylase_SLT_dom_1"/>
</dbReference>
<accession>A0ABX1NTG1</accession>
<feature type="signal peptide" evidence="2">
    <location>
        <begin position="1"/>
        <end position="29"/>
    </location>
</feature>
<evidence type="ECO:0000256" key="1">
    <source>
        <dbReference type="ARBA" id="ARBA00007734"/>
    </source>
</evidence>
<evidence type="ECO:0000313" key="4">
    <source>
        <dbReference type="EMBL" id="NMG15295.1"/>
    </source>
</evidence>
<dbReference type="PANTHER" id="PTHR37423:SF2">
    <property type="entry name" value="MEMBRANE-BOUND LYTIC MUREIN TRANSGLYCOSYLASE C"/>
    <property type="match status" value="1"/>
</dbReference>
<dbReference type="PANTHER" id="PTHR37423">
    <property type="entry name" value="SOLUBLE LYTIC MUREIN TRANSGLYCOSYLASE-RELATED"/>
    <property type="match status" value="1"/>
</dbReference>
<dbReference type="InterPro" id="IPR011990">
    <property type="entry name" value="TPR-like_helical_dom_sf"/>
</dbReference>